<keyword evidence="2" id="KW-0808">Transferase</keyword>
<dbReference type="Proteomes" id="UP001179363">
    <property type="component" value="Unassembled WGS sequence"/>
</dbReference>
<dbReference type="PANTHER" id="PTHR43685:SF2">
    <property type="entry name" value="GLYCOSYLTRANSFERASE 2-LIKE DOMAIN-CONTAINING PROTEIN"/>
    <property type="match status" value="1"/>
</dbReference>
<protein>
    <submittedName>
        <fullName evidence="2">Glycosyltransferase</fullName>
        <ecNumber evidence="2">2.4.-.-</ecNumber>
    </submittedName>
</protein>
<accession>A0ABS9EGW4</accession>
<dbReference type="SUPFAM" id="SSF53448">
    <property type="entry name" value="Nucleotide-diphospho-sugar transferases"/>
    <property type="match status" value="2"/>
</dbReference>
<keyword evidence="2" id="KW-0328">Glycosyltransferase</keyword>
<dbReference type="EC" id="2.4.-.-" evidence="2"/>
<dbReference type="PANTHER" id="PTHR43685">
    <property type="entry name" value="GLYCOSYLTRANSFERASE"/>
    <property type="match status" value="1"/>
</dbReference>
<keyword evidence="3" id="KW-1185">Reference proteome</keyword>
<dbReference type="GO" id="GO:0016757">
    <property type="term" value="F:glycosyltransferase activity"/>
    <property type="evidence" value="ECO:0007669"/>
    <property type="project" value="UniProtKB-KW"/>
</dbReference>
<reference evidence="2" key="1">
    <citation type="submission" date="2022-01" db="EMBL/GenBank/DDBJ databases">
        <title>Gillisia lutea sp. nov., isolated from marine plastic residues from the Malvarosa beach (Valencia, Spain).</title>
        <authorList>
            <person name="Vidal-Verdu A."/>
            <person name="Molina-Menor E."/>
            <person name="Satari L."/>
            <person name="Pascual J."/>
            <person name="Pereto J."/>
            <person name="Porcar M."/>
        </authorList>
    </citation>
    <scope>NUCLEOTIDE SEQUENCE</scope>
    <source>
        <strain evidence="2">M10.2A</strain>
    </source>
</reference>
<feature type="domain" description="Glycosyltransferase 2-like" evidence="1">
    <location>
        <begin position="204"/>
        <end position="363"/>
    </location>
</feature>
<sequence length="511" mass="59332">MIFKEFITSQGEILIYTGSPDLPLVDSLSRGPGDLWHSSLDQGYARVFPELVYQTAVFWWFLNDFENLDTSINWRINPSSFVVRKSVWNVFNGFSSDYESEDIAAFEMGYRMLRHGGAIPLYVKELYPPQKSKIEFSIRDRYRFYKKNFKTQHSVYMFLKLLKVNALKEFKTYWGVDKEILVKNTFPSIPARTLSGIKGNPTVSVVIPTMYRQNYTLQLLKDYNSQTYPVTQIIVVDATPEDKRDDTIYSRQDFNFKLTVRWQKSTGSCHARNEAIQLCRGDYIIFADDDTRILPDFVENHLKFLQKYNVEACNGLDISAPIHTDGLDKLKELYKRSKKNTLIAGAAMSFSNANSCVKRELVESIIGNDINFDGGYGEDTDFGFRLLKTGAILMQNPYSPILHLKPPSGGYRHWGLQASLIGKARKKQAWELDHPVKYIKPVPSPTILYGILKHYPENQVREYRSKYFFLYLFKGKKGNIFLRLLKLPYKRLQFNRSLFYAKNLLKLGERF</sequence>
<gene>
    <name evidence="2" type="ORF">L1I30_10675</name>
</gene>
<proteinExistence type="predicted"/>
<dbReference type="InterPro" id="IPR001173">
    <property type="entry name" value="Glyco_trans_2-like"/>
</dbReference>
<organism evidence="2 3">
    <name type="scientific">Gillisia lutea</name>
    <dbReference type="NCBI Taxonomy" id="2909668"/>
    <lineage>
        <taxon>Bacteria</taxon>
        <taxon>Pseudomonadati</taxon>
        <taxon>Bacteroidota</taxon>
        <taxon>Flavobacteriia</taxon>
        <taxon>Flavobacteriales</taxon>
        <taxon>Flavobacteriaceae</taxon>
        <taxon>Gillisia</taxon>
    </lineage>
</organism>
<dbReference type="InterPro" id="IPR050834">
    <property type="entry name" value="Glycosyltransf_2"/>
</dbReference>
<dbReference type="RefSeq" id="WP_236134279.1">
    <property type="nucleotide sequence ID" value="NZ_JAKGTH010000009.1"/>
</dbReference>
<comment type="caution">
    <text evidence="2">The sequence shown here is derived from an EMBL/GenBank/DDBJ whole genome shotgun (WGS) entry which is preliminary data.</text>
</comment>
<dbReference type="InterPro" id="IPR029044">
    <property type="entry name" value="Nucleotide-diphossugar_trans"/>
</dbReference>
<name>A0ABS9EGW4_9FLAO</name>
<dbReference type="Gene3D" id="3.90.550.10">
    <property type="entry name" value="Spore Coat Polysaccharide Biosynthesis Protein SpsA, Chain A"/>
    <property type="match status" value="1"/>
</dbReference>
<dbReference type="EMBL" id="JAKGTH010000009">
    <property type="protein sequence ID" value="MCF4102132.1"/>
    <property type="molecule type" value="Genomic_DNA"/>
</dbReference>
<evidence type="ECO:0000313" key="2">
    <source>
        <dbReference type="EMBL" id="MCF4102132.1"/>
    </source>
</evidence>
<dbReference type="Pfam" id="PF00535">
    <property type="entry name" value="Glycos_transf_2"/>
    <property type="match status" value="1"/>
</dbReference>
<evidence type="ECO:0000259" key="1">
    <source>
        <dbReference type="Pfam" id="PF00535"/>
    </source>
</evidence>
<evidence type="ECO:0000313" key="3">
    <source>
        <dbReference type="Proteomes" id="UP001179363"/>
    </source>
</evidence>